<accession>A0A1S6J212</accession>
<dbReference type="PROSITE" id="PS51371">
    <property type="entry name" value="CBS"/>
    <property type="match status" value="1"/>
</dbReference>
<dbReference type="CDD" id="cd02205">
    <property type="entry name" value="CBS_pair_SF"/>
    <property type="match status" value="1"/>
</dbReference>
<evidence type="ECO:0000313" key="4">
    <source>
        <dbReference type="EMBL" id="AQS65796.1"/>
    </source>
</evidence>
<dbReference type="InterPro" id="IPR000644">
    <property type="entry name" value="CBS_dom"/>
</dbReference>
<dbReference type="OrthoDB" id="3853028at2"/>
<dbReference type="InterPro" id="IPR046342">
    <property type="entry name" value="CBS_dom_sf"/>
</dbReference>
<dbReference type="AlphaFoldDB" id="A0A1S6J212"/>
<evidence type="ECO:0000259" key="3">
    <source>
        <dbReference type="PROSITE" id="PS51371"/>
    </source>
</evidence>
<keyword evidence="1 2" id="KW-0129">CBS domain</keyword>
<dbReference type="PANTHER" id="PTHR43080">
    <property type="entry name" value="CBS DOMAIN-CONTAINING PROTEIN CBSX3, MITOCHONDRIAL"/>
    <property type="match status" value="1"/>
</dbReference>
<evidence type="ECO:0000256" key="2">
    <source>
        <dbReference type="PROSITE-ProRule" id="PRU00703"/>
    </source>
</evidence>
<evidence type="ECO:0000313" key="5">
    <source>
        <dbReference type="Proteomes" id="UP000189443"/>
    </source>
</evidence>
<dbReference type="SUPFAM" id="SSF54631">
    <property type="entry name" value="CBS-domain pair"/>
    <property type="match status" value="1"/>
</dbReference>
<name>A0A1S6J212_9ACTN</name>
<dbReference type="InterPro" id="IPR051257">
    <property type="entry name" value="Diverse_CBS-Domain"/>
</dbReference>
<evidence type="ECO:0000256" key="1">
    <source>
        <dbReference type="ARBA" id="ARBA00023122"/>
    </source>
</evidence>
<keyword evidence="5" id="KW-1185">Reference proteome</keyword>
<dbReference type="Pfam" id="PF00571">
    <property type="entry name" value="CBS"/>
    <property type="match status" value="2"/>
</dbReference>
<proteinExistence type="predicted"/>
<feature type="domain" description="CBS" evidence="3">
    <location>
        <begin position="24"/>
        <end position="82"/>
    </location>
</feature>
<organism evidence="4 5">
    <name type="scientific">Streptomyces pactum</name>
    <dbReference type="NCBI Taxonomy" id="68249"/>
    <lineage>
        <taxon>Bacteria</taxon>
        <taxon>Bacillati</taxon>
        <taxon>Actinomycetota</taxon>
        <taxon>Actinomycetes</taxon>
        <taxon>Kitasatosporales</taxon>
        <taxon>Streptomycetaceae</taxon>
        <taxon>Streptomyces</taxon>
    </lineage>
</organism>
<dbReference type="EMBL" id="CP019724">
    <property type="protein sequence ID" value="AQS65796.1"/>
    <property type="molecule type" value="Genomic_DNA"/>
</dbReference>
<dbReference type="KEGG" id="spac:B1H29_01540"/>
<gene>
    <name evidence="4" type="ORF">B1H29_01540</name>
</gene>
<reference evidence="4 5" key="1">
    <citation type="submission" date="2017-02" db="EMBL/GenBank/DDBJ databases">
        <title>Streptomyces pactum ACT12 Genome sequencing and assembly.</title>
        <authorList>
            <person name="Xue Q."/>
            <person name="Yan X."/>
            <person name="Jia L."/>
            <person name="Yan H."/>
        </authorList>
    </citation>
    <scope>NUCLEOTIDE SEQUENCE [LARGE SCALE GENOMIC DNA]</scope>
    <source>
        <strain evidence="4 5">ACT12</strain>
    </source>
</reference>
<dbReference type="RefSeq" id="WP_055421494.1">
    <property type="nucleotide sequence ID" value="NZ_CP019724.1"/>
</dbReference>
<sequence>MTLVQTQSRTASAHPVHGMVADTMDAAGPQVWEDMTVEVALSVMAAARTGHLIVCDDDGLCTGLVTRARLTAVRDSSGYTDRTRLRDIADVIGPFAPPLATRAETERAMRHRRLGALPVVDEHGNALGVLTLSR</sequence>
<dbReference type="PANTHER" id="PTHR43080:SF26">
    <property type="entry name" value="REGULATORY PROTEIN"/>
    <property type="match status" value="1"/>
</dbReference>
<dbReference type="Gene3D" id="3.10.580.10">
    <property type="entry name" value="CBS-domain"/>
    <property type="match status" value="2"/>
</dbReference>
<dbReference type="Proteomes" id="UP000189443">
    <property type="component" value="Chromosome"/>
</dbReference>
<protein>
    <recommendedName>
        <fullName evidence="3">CBS domain-containing protein</fullName>
    </recommendedName>
</protein>